<reference evidence="2 3" key="1">
    <citation type="submission" date="2017-03" db="EMBL/GenBank/DDBJ databases">
        <title>Genome of the blue death feigning beetle - Asbolus verrucosus.</title>
        <authorList>
            <person name="Rider S.D."/>
        </authorList>
    </citation>
    <scope>NUCLEOTIDE SEQUENCE [LARGE SCALE GENOMIC DNA]</scope>
    <source>
        <strain evidence="2">Butters</strain>
        <tissue evidence="2">Head and leg muscle</tissue>
    </source>
</reference>
<dbReference type="InterPro" id="IPR036846">
    <property type="entry name" value="GM2-AP_sf"/>
</dbReference>
<name>A0A482V8L0_ASBVE</name>
<keyword evidence="3" id="KW-1185">Reference proteome</keyword>
<dbReference type="Proteomes" id="UP000292052">
    <property type="component" value="Unassembled WGS sequence"/>
</dbReference>
<proteinExistence type="predicted"/>
<accession>A0A482V8L0</accession>
<evidence type="ECO:0000256" key="1">
    <source>
        <dbReference type="ARBA" id="ARBA00022729"/>
    </source>
</evidence>
<dbReference type="Gene3D" id="2.70.220.10">
    <property type="entry name" value="Ganglioside GM2 activator"/>
    <property type="match status" value="1"/>
</dbReference>
<dbReference type="GO" id="GO:0008047">
    <property type="term" value="F:enzyme activator activity"/>
    <property type="evidence" value="ECO:0007669"/>
    <property type="project" value="InterPro"/>
</dbReference>
<evidence type="ECO:0000313" key="3">
    <source>
        <dbReference type="Proteomes" id="UP000292052"/>
    </source>
</evidence>
<dbReference type="AlphaFoldDB" id="A0A482V8L0"/>
<gene>
    <name evidence="2" type="ORF">BDFB_001703</name>
</gene>
<dbReference type="PANTHER" id="PTHR17357:SF0">
    <property type="entry name" value="GANGLIOSIDE GM2 ACTIVATOR"/>
    <property type="match status" value="1"/>
</dbReference>
<dbReference type="STRING" id="1661398.A0A482V8L0"/>
<sequence>FGTKPKIKVSGSLFSQVDLVSPVKASVSIKRLILGIWIPMPCKNKLGSCTYNNLCDYGYPTNVTCPEVFLKNNVPCRCPIPMGNYTITPTVAFQLPKNTSILAGTYKGTITITDNKLLLSCYNVYFVLYDADYNSVYSVIQV</sequence>
<keyword evidence="1" id="KW-0732">Signal</keyword>
<dbReference type="PANTHER" id="PTHR17357">
    <property type="entry name" value="GM2 GANGLIOSIDE ACTIVATOR PROTEIN"/>
    <property type="match status" value="1"/>
</dbReference>
<dbReference type="InterPro" id="IPR028996">
    <property type="entry name" value="GM2-AP"/>
</dbReference>
<dbReference type="EMBL" id="QDEB01127377">
    <property type="protein sequence ID" value="RZB39561.1"/>
    <property type="molecule type" value="Genomic_DNA"/>
</dbReference>
<dbReference type="GO" id="GO:0006689">
    <property type="term" value="P:ganglioside catabolic process"/>
    <property type="evidence" value="ECO:0007669"/>
    <property type="project" value="InterPro"/>
</dbReference>
<organism evidence="2 3">
    <name type="scientific">Asbolus verrucosus</name>
    <name type="common">Desert ironclad beetle</name>
    <dbReference type="NCBI Taxonomy" id="1661398"/>
    <lineage>
        <taxon>Eukaryota</taxon>
        <taxon>Metazoa</taxon>
        <taxon>Ecdysozoa</taxon>
        <taxon>Arthropoda</taxon>
        <taxon>Hexapoda</taxon>
        <taxon>Insecta</taxon>
        <taxon>Pterygota</taxon>
        <taxon>Neoptera</taxon>
        <taxon>Endopterygota</taxon>
        <taxon>Coleoptera</taxon>
        <taxon>Polyphaga</taxon>
        <taxon>Cucujiformia</taxon>
        <taxon>Tenebrionidae</taxon>
        <taxon>Pimeliinae</taxon>
        <taxon>Asbolus</taxon>
    </lineage>
</organism>
<evidence type="ECO:0000313" key="2">
    <source>
        <dbReference type="EMBL" id="RZB39561.1"/>
    </source>
</evidence>
<dbReference type="GO" id="GO:0009898">
    <property type="term" value="C:cytoplasmic side of plasma membrane"/>
    <property type="evidence" value="ECO:0007669"/>
    <property type="project" value="TreeGrafter"/>
</dbReference>
<dbReference type="SUPFAM" id="SSF63707">
    <property type="entry name" value="Ganglioside M2 (gm2) activator"/>
    <property type="match status" value="1"/>
</dbReference>
<feature type="non-terminal residue" evidence="2">
    <location>
        <position position="1"/>
    </location>
</feature>
<dbReference type="OrthoDB" id="6409159at2759"/>
<comment type="caution">
    <text evidence="2">The sequence shown here is derived from an EMBL/GenBank/DDBJ whole genome shotgun (WGS) entry which is preliminary data.</text>
</comment>
<dbReference type="GO" id="GO:0005319">
    <property type="term" value="F:lipid transporter activity"/>
    <property type="evidence" value="ECO:0007669"/>
    <property type="project" value="TreeGrafter"/>
</dbReference>
<protein>
    <submittedName>
        <fullName evidence="2">E1 DerP2 DerF2 domain containing protein</fullName>
    </submittedName>
</protein>